<evidence type="ECO:0000313" key="1">
    <source>
        <dbReference type="EMBL" id="MDA3615447.1"/>
    </source>
</evidence>
<dbReference type="RefSeq" id="WP_407031773.1">
    <property type="nucleotide sequence ID" value="NZ_JAQGEF010000013.1"/>
</dbReference>
<comment type="caution">
    <text evidence="1">The sequence shown here is derived from an EMBL/GenBank/DDBJ whole genome shotgun (WGS) entry which is preliminary data.</text>
</comment>
<evidence type="ECO:0008006" key="3">
    <source>
        <dbReference type="Google" id="ProtNLM"/>
    </source>
</evidence>
<organism evidence="1 2">
    <name type="scientific">Polluticaenibacter yanchengensis</name>
    <dbReference type="NCBI Taxonomy" id="3014562"/>
    <lineage>
        <taxon>Bacteria</taxon>
        <taxon>Pseudomonadati</taxon>
        <taxon>Bacteroidota</taxon>
        <taxon>Chitinophagia</taxon>
        <taxon>Chitinophagales</taxon>
        <taxon>Chitinophagaceae</taxon>
        <taxon>Polluticaenibacter</taxon>
    </lineage>
</organism>
<sequence>MRKICFIILTVFAFCCNQKDHKKEQIIFNRIEFVYQLKQYLDEKTWKTFNEKEYDLPLIYFTYSGSYIANPTNAFLQTFESDLVFENSKIKIYKSKSRVDDLPFHMETSITLGDSSNDYNYHSPFMNCSSYEEVHKVIPVVLSTEQWATMVIHEYFHGFQYKHKPFLDFYEKEITYMHEDSLHTIYKSNAWFKASIDKENQLVLNAIHEKDSVNRQSMIRDFFTLRNDRRQKVANELKTDISKYEKCYETIEGTARYVEYALYHLFSTQPDDQLLKSDPSFKSFEKFRHYNIEKDHWLYLTEKTKYFYAIGFNMARLLDKLNIEYKSKLFQQEPTSLEDILKESQKAR</sequence>
<reference evidence="1 2" key="1">
    <citation type="submission" date="2022-12" db="EMBL/GenBank/DDBJ databases">
        <title>Chitinophagaceae gen. sp. nov., a new member of the family Chitinophagaceae, isolated from soil in a chemical factory.</title>
        <authorList>
            <person name="Ke Z."/>
        </authorList>
    </citation>
    <scope>NUCLEOTIDE SEQUENCE [LARGE SCALE GENOMIC DNA]</scope>
    <source>
        <strain evidence="1 2">LY-5</strain>
    </source>
</reference>
<protein>
    <recommendedName>
        <fullName evidence="3">Aminopeptidase</fullName>
    </recommendedName>
</protein>
<keyword evidence="2" id="KW-1185">Reference proteome</keyword>
<name>A0ABT4UM76_9BACT</name>
<dbReference type="EMBL" id="JAQGEF010000013">
    <property type="protein sequence ID" value="MDA3615447.1"/>
    <property type="molecule type" value="Genomic_DNA"/>
</dbReference>
<accession>A0ABT4UM76</accession>
<evidence type="ECO:0000313" key="2">
    <source>
        <dbReference type="Proteomes" id="UP001210231"/>
    </source>
</evidence>
<dbReference type="Proteomes" id="UP001210231">
    <property type="component" value="Unassembled WGS sequence"/>
</dbReference>
<proteinExistence type="predicted"/>
<gene>
    <name evidence="1" type="ORF">O3P16_11560</name>
</gene>